<organism evidence="9">
    <name type="scientific">Xenopsylla cheopis</name>
    <name type="common">Oriental rat flea</name>
    <name type="synonym">Pulex cheopis</name>
    <dbReference type="NCBI Taxonomy" id="163159"/>
    <lineage>
        <taxon>Eukaryota</taxon>
        <taxon>Metazoa</taxon>
        <taxon>Ecdysozoa</taxon>
        <taxon>Arthropoda</taxon>
        <taxon>Hexapoda</taxon>
        <taxon>Insecta</taxon>
        <taxon>Pterygota</taxon>
        <taxon>Neoptera</taxon>
        <taxon>Endopterygota</taxon>
        <taxon>Siphonaptera</taxon>
        <taxon>Pulicidae</taxon>
        <taxon>Xenopsyllinae</taxon>
        <taxon>Xenopsylla</taxon>
    </lineage>
</organism>
<feature type="domain" description="FIP-RBD" evidence="8">
    <location>
        <begin position="481"/>
        <end position="543"/>
    </location>
</feature>
<keyword evidence="4" id="KW-0967">Endosome</keyword>
<feature type="region of interest" description="Disordered" evidence="6">
    <location>
        <begin position="187"/>
        <end position="213"/>
    </location>
</feature>
<keyword evidence="2" id="KW-0813">Transport</keyword>
<name>A0A6M2DJ15_XENCH</name>
<dbReference type="InterPro" id="IPR035892">
    <property type="entry name" value="C2_domain_sf"/>
</dbReference>
<evidence type="ECO:0000256" key="4">
    <source>
        <dbReference type="ARBA" id="ARBA00022753"/>
    </source>
</evidence>
<evidence type="ECO:0000256" key="2">
    <source>
        <dbReference type="ARBA" id="ARBA00022448"/>
    </source>
</evidence>
<dbReference type="GO" id="GO:0016301">
    <property type="term" value="F:kinase activity"/>
    <property type="evidence" value="ECO:0007669"/>
    <property type="project" value="UniProtKB-KW"/>
</dbReference>
<dbReference type="SUPFAM" id="SSF144270">
    <property type="entry name" value="Eferin C-derminal domain-like"/>
    <property type="match status" value="1"/>
</dbReference>
<keyword evidence="3" id="KW-0597">Phosphoprotein</keyword>
<feature type="compositionally biased region" description="Basic residues" evidence="6">
    <location>
        <begin position="188"/>
        <end position="197"/>
    </location>
</feature>
<feature type="compositionally biased region" description="Polar residues" evidence="6">
    <location>
        <begin position="272"/>
        <end position="282"/>
    </location>
</feature>
<feature type="region of interest" description="Disordered" evidence="6">
    <location>
        <begin position="252"/>
        <end position="405"/>
    </location>
</feature>
<dbReference type="GO" id="GO:0055037">
    <property type="term" value="C:recycling endosome"/>
    <property type="evidence" value="ECO:0007669"/>
    <property type="project" value="UniProtKB-SubCell"/>
</dbReference>
<evidence type="ECO:0000259" key="8">
    <source>
        <dbReference type="PROSITE" id="PS51511"/>
    </source>
</evidence>
<keyword evidence="5" id="KW-0653">Protein transport</keyword>
<feature type="compositionally biased region" description="Polar residues" evidence="6">
    <location>
        <begin position="312"/>
        <end position="329"/>
    </location>
</feature>
<dbReference type="GO" id="GO:0015031">
    <property type="term" value="P:protein transport"/>
    <property type="evidence" value="ECO:0007669"/>
    <property type="project" value="UniProtKB-KW"/>
</dbReference>
<feature type="domain" description="C2" evidence="7">
    <location>
        <begin position="1"/>
        <end position="107"/>
    </location>
</feature>
<evidence type="ECO:0000313" key="9">
    <source>
        <dbReference type="EMBL" id="NOV45670.1"/>
    </source>
</evidence>
<dbReference type="PANTHER" id="PTHR15746">
    <property type="entry name" value="RAB11-RELATED"/>
    <property type="match status" value="1"/>
</dbReference>
<feature type="compositionally biased region" description="Low complexity" evidence="6">
    <location>
        <begin position="256"/>
        <end position="271"/>
    </location>
</feature>
<dbReference type="PROSITE" id="PS51511">
    <property type="entry name" value="FIP_RBD"/>
    <property type="match status" value="1"/>
</dbReference>
<dbReference type="PROSITE" id="PS50004">
    <property type="entry name" value="C2"/>
    <property type="match status" value="1"/>
</dbReference>
<dbReference type="GO" id="GO:0031267">
    <property type="term" value="F:small GTPase binding"/>
    <property type="evidence" value="ECO:0007669"/>
    <property type="project" value="InterPro"/>
</dbReference>
<dbReference type="Gene3D" id="2.60.40.150">
    <property type="entry name" value="C2 domain"/>
    <property type="match status" value="1"/>
</dbReference>
<dbReference type="InterPro" id="IPR019018">
    <property type="entry name" value="Rab-bd_FIP-RBD"/>
</dbReference>
<dbReference type="Gene3D" id="1.20.5.2440">
    <property type="match status" value="1"/>
</dbReference>
<dbReference type="EMBL" id="GIIL01001944">
    <property type="protein sequence ID" value="NOV45670.1"/>
    <property type="molecule type" value="Transcribed_RNA"/>
</dbReference>
<dbReference type="SUPFAM" id="SSF49562">
    <property type="entry name" value="C2 domain (Calcium/lipid-binding domain, CaLB)"/>
    <property type="match status" value="1"/>
</dbReference>
<protein>
    <submittedName>
        <fullName evidence="9">Protein kinase c conserved region 2</fullName>
    </submittedName>
</protein>
<dbReference type="Pfam" id="PF09457">
    <property type="entry name" value="RBD-FIP"/>
    <property type="match status" value="1"/>
</dbReference>
<evidence type="ECO:0000256" key="5">
    <source>
        <dbReference type="ARBA" id="ARBA00022927"/>
    </source>
</evidence>
<proteinExistence type="predicted"/>
<feature type="compositionally biased region" description="Polar residues" evidence="6">
    <location>
        <begin position="199"/>
        <end position="210"/>
    </location>
</feature>
<evidence type="ECO:0000259" key="7">
    <source>
        <dbReference type="PROSITE" id="PS50004"/>
    </source>
</evidence>
<reference evidence="9" key="1">
    <citation type="submission" date="2020-03" db="EMBL/GenBank/DDBJ databases">
        <title>Transcriptomic Profiling of the Digestive Tract of the Rat Flea, Xenopsylla cheopis, Following Blood Feeding and Infection with Yersinia pestis.</title>
        <authorList>
            <person name="Bland D.M."/>
            <person name="Martens C.A."/>
            <person name="Virtaneva K."/>
            <person name="Kanakabandi K."/>
            <person name="Long D."/>
            <person name="Rosenke R."/>
            <person name="Saturday G.A."/>
            <person name="Hoyt F.H."/>
            <person name="Bruno D.P."/>
            <person name="Ribeiro J.M.C."/>
            <person name="Hinnebusch J."/>
        </authorList>
    </citation>
    <scope>NUCLEOTIDE SEQUENCE</scope>
</reference>
<dbReference type="FunFam" id="2.60.40.150:FF:000151">
    <property type="entry name" value="Rab11 family-interacting protein 1"/>
    <property type="match status" value="1"/>
</dbReference>
<accession>A0A6M2DJ15</accession>
<dbReference type="AlphaFoldDB" id="A0A6M2DJ15"/>
<sequence>MWSPTHVQVTVQRARGLIAKGKNGTNDCFVTIGLGKDKFQTSVKEKSGVNLEWHEECELAIPAQGNTAAVVLTVLHRGFLGVDEFLGRVNIPLADLDVYERPRSRWYQLESKPGSSEEKKEKKRGELEVRIQFTVKAGSLTDLSKGGKHKGSLGKLAQSVGGSLLSIGTLENRKGIKKFAKSLGSRVHLNRKDKKRNGSVDQDSIGSGSSLGLERSAPAHISHEENLGRGQRAGEADPGVISEDEDEFAFDDLSHKSSGSSLNTSSNPGGNQTSPKLINSNPPLKRPKSFTIKSEEDGPDSAENSPIPAARTSKTLPRVSSTPTANKNDNALDEWEQKLYGRTDGVLPGSTDSLKRRSWISPSTNTTAETNYENEKSSNIPLANNSSASSSSLSKSYDKLDSLGSSPKINDDISSAFIENETRGNSKIKSQTVKDDVKESSRGLFANKLRKFKKDKHAEEHILNERIIIGGENETMKLKKGSTVPREILQMFDGKSREEVILTAHNLQAEVLSYKQKCRELEDYLDSLLLRVMETTPRILQNPYTSNAVSRTSKHSSSG</sequence>
<dbReference type="InterPro" id="IPR000008">
    <property type="entry name" value="C2_dom"/>
</dbReference>
<dbReference type="InterPro" id="IPR037245">
    <property type="entry name" value="FIP-RBD_C_sf"/>
</dbReference>
<dbReference type="InterPro" id="IPR037789">
    <property type="entry name" value="FIP_classI"/>
</dbReference>
<dbReference type="Pfam" id="PF00168">
    <property type="entry name" value="C2"/>
    <property type="match status" value="1"/>
</dbReference>
<evidence type="ECO:0000256" key="6">
    <source>
        <dbReference type="SAM" id="MobiDB-lite"/>
    </source>
</evidence>
<comment type="subcellular location">
    <subcellularLocation>
        <location evidence="1">Recycling endosome</location>
    </subcellularLocation>
</comment>
<dbReference type="GO" id="GO:0045055">
    <property type="term" value="P:regulated exocytosis"/>
    <property type="evidence" value="ECO:0007669"/>
    <property type="project" value="TreeGrafter"/>
</dbReference>
<keyword evidence="9" id="KW-0808">Transferase</keyword>
<evidence type="ECO:0000256" key="1">
    <source>
        <dbReference type="ARBA" id="ARBA00004172"/>
    </source>
</evidence>
<dbReference type="PANTHER" id="PTHR15746:SF23">
    <property type="entry name" value="RAB11 INTERACTING PROTEIN, ISOFORM A"/>
    <property type="match status" value="1"/>
</dbReference>
<keyword evidence="9" id="KW-0418">Kinase</keyword>
<feature type="compositionally biased region" description="Low complexity" evidence="6">
    <location>
        <begin position="364"/>
        <end position="395"/>
    </location>
</feature>
<evidence type="ECO:0000256" key="3">
    <source>
        <dbReference type="ARBA" id="ARBA00022553"/>
    </source>
</evidence>
<dbReference type="SMART" id="SM00239">
    <property type="entry name" value="C2"/>
    <property type="match status" value="1"/>
</dbReference>